<keyword evidence="8 17" id="KW-0812">Transmembrane</keyword>
<dbReference type="PRINTS" id="PR00610">
    <property type="entry name" value="CYTOCHROMEF"/>
</dbReference>
<evidence type="ECO:0000256" key="5">
    <source>
        <dbReference type="ARBA" id="ARBA00022448"/>
    </source>
</evidence>
<evidence type="ECO:0000256" key="1">
    <source>
        <dbReference type="ARBA" id="ARBA00003068"/>
    </source>
</evidence>
<evidence type="ECO:0000256" key="17">
    <source>
        <dbReference type="HAMAP-Rule" id="MF_00610"/>
    </source>
</evidence>
<reference evidence="20 21" key="1">
    <citation type="submission" date="2016-11" db="EMBL/GenBank/DDBJ databases">
        <title>Draft Genome Sequences of Nine Cyanobacterial Strains from Diverse Habitats.</title>
        <authorList>
            <person name="Zhu T."/>
            <person name="Hou S."/>
            <person name="Lu X."/>
            <person name="Hess W.R."/>
        </authorList>
    </citation>
    <scope>NUCLEOTIDE SEQUENCE [LARGE SCALE GENOMIC DNA]</scope>
    <source>
        <strain evidence="20 21">NIES-592</strain>
    </source>
</reference>
<keyword evidence="12 17" id="KW-1133">Transmembrane helix</keyword>
<evidence type="ECO:0000256" key="14">
    <source>
        <dbReference type="ARBA" id="ARBA00023078"/>
    </source>
</evidence>
<gene>
    <name evidence="17" type="primary">petA</name>
    <name evidence="20" type="ORF">NIES592_17180</name>
</gene>
<evidence type="ECO:0000256" key="10">
    <source>
        <dbReference type="ARBA" id="ARBA00022729"/>
    </source>
</evidence>
<dbReference type="SUPFAM" id="SSF51246">
    <property type="entry name" value="Rudiment single hybrid motif"/>
    <property type="match status" value="1"/>
</dbReference>
<evidence type="ECO:0000256" key="6">
    <source>
        <dbReference type="ARBA" id="ARBA00022531"/>
    </source>
</evidence>
<evidence type="ECO:0000256" key="15">
    <source>
        <dbReference type="ARBA" id="ARBA00023136"/>
    </source>
</evidence>
<dbReference type="InterPro" id="IPR024094">
    <property type="entry name" value="Cyt_f_lg_dom"/>
</dbReference>
<evidence type="ECO:0000256" key="18">
    <source>
        <dbReference type="PIRSR" id="PIRSR602325-50"/>
    </source>
</evidence>
<evidence type="ECO:0000256" key="3">
    <source>
        <dbReference type="ARBA" id="ARBA00008923"/>
    </source>
</evidence>
<evidence type="ECO:0000256" key="9">
    <source>
        <dbReference type="ARBA" id="ARBA00022723"/>
    </source>
</evidence>
<dbReference type="Gene3D" id="2.40.50.100">
    <property type="match status" value="1"/>
</dbReference>
<dbReference type="AlphaFoldDB" id="A0A1U7GWE3"/>
<keyword evidence="9 17" id="KW-0479">Metal-binding</keyword>
<dbReference type="InterPro" id="IPR024058">
    <property type="entry name" value="Cyt-f_TM"/>
</dbReference>
<keyword evidence="21" id="KW-1185">Reference proteome</keyword>
<evidence type="ECO:0000313" key="20">
    <source>
        <dbReference type="EMBL" id="OKH12578.1"/>
    </source>
</evidence>
<dbReference type="HAMAP" id="MF_00610">
    <property type="entry name" value="Cytb6_f_cytF"/>
    <property type="match status" value="1"/>
</dbReference>
<protein>
    <recommendedName>
        <fullName evidence="4 17">Cytochrome f</fullName>
    </recommendedName>
</protein>
<evidence type="ECO:0000256" key="13">
    <source>
        <dbReference type="ARBA" id="ARBA00023004"/>
    </source>
</evidence>
<evidence type="ECO:0000259" key="19">
    <source>
        <dbReference type="Pfam" id="PF16639"/>
    </source>
</evidence>
<dbReference type="GO" id="GO:0009055">
    <property type="term" value="F:electron transfer activity"/>
    <property type="evidence" value="ECO:0007669"/>
    <property type="project" value="UniProtKB-UniRule"/>
</dbReference>
<evidence type="ECO:0000256" key="4">
    <source>
        <dbReference type="ARBA" id="ARBA00013528"/>
    </source>
</evidence>
<dbReference type="InterPro" id="IPR002325">
    <property type="entry name" value="Cyt_f"/>
</dbReference>
<feature type="domain" description="Cytochrome f large" evidence="19">
    <location>
        <begin position="45"/>
        <end position="200"/>
    </location>
</feature>
<organism evidence="20 21">
    <name type="scientific">Fischerella major NIES-592</name>
    <dbReference type="NCBI Taxonomy" id="210994"/>
    <lineage>
        <taxon>Bacteria</taxon>
        <taxon>Bacillati</taxon>
        <taxon>Cyanobacteriota</taxon>
        <taxon>Cyanophyceae</taxon>
        <taxon>Nostocales</taxon>
        <taxon>Hapalosiphonaceae</taxon>
        <taxon>Fischerella</taxon>
    </lineage>
</organism>
<feature type="transmembrane region" description="Helical" evidence="17">
    <location>
        <begin position="301"/>
        <end position="318"/>
    </location>
</feature>
<feature type="binding site" description="covalent" evidence="17 18">
    <location>
        <position position="69"/>
    </location>
    <ligand>
        <name>heme</name>
        <dbReference type="ChEBI" id="CHEBI:30413"/>
    </ligand>
</feature>
<evidence type="ECO:0000313" key="21">
    <source>
        <dbReference type="Proteomes" id="UP000186391"/>
    </source>
</evidence>
<dbReference type="SUPFAM" id="SSF103431">
    <property type="entry name" value="Cytochrome f subunit of the cytochrome b6f complex, transmembrane anchor"/>
    <property type="match status" value="1"/>
</dbReference>
<evidence type="ECO:0000256" key="2">
    <source>
        <dbReference type="ARBA" id="ARBA00004376"/>
    </source>
</evidence>
<feature type="binding site" description="axial binding residue" evidence="17 18">
    <location>
        <position position="45"/>
    </location>
    <ligand>
        <name>heme</name>
        <dbReference type="ChEBI" id="CHEBI:30413"/>
    </ligand>
    <ligandPart>
        <name>Fe</name>
        <dbReference type="ChEBI" id="CHEBI:18248"/>
    </ligandPart>
</feature>
<keyword evidence="13 17" id="KW-0408">Iron</keyword>
<evidence type="ECO:0000256" key="7">
    <source>
        <dbReference type="ARBA" id="ARBA00022617"/>
    </source>
</evidence>
<comment type="subcellular location">
    <subcellularLocation>
        <location evidence="2 17">Cellular thylakoid membrane</location>
        <topology evidence="2 17">Single-pass membrane protein</topology>
    </subcellularLocation>
</comment>
<dbReference type="EMBL" id="MRCA01000010">
    <property type="protein sequence ID" value="OKH12578.1"/>
    <property type="molecule type" value="Genomic_DNA"/>
</dbReference>
<dbReference type="RefSeq" id="WP_073556401.1">
    <property type="nucleotide sequence ID" value="NZ_MRCA01000010.1"/>
</dbReference>
<dbReference type="GO" id="GO:0015979">
    <property type="term" value="P:photosynthesis"/>
    <property type="evidence" value="ECO:0007669"/>
    <property type="project" value="UniProtKB-UniRule"/>
</dbReference>
<evidence type="ECO:0000256" key="11">
    <source>
        <dbReference type="ARBA" id="ARBA00022982"/>
    </source>
</evidence>
<evidence type="ECO:0000256" key="16">
    <source>
        <dbReference type="ARBA" id="ARBA00025834"/>
    </source>
</evidence>
<comment type="similarity">
    <text evidence="3 17">Belongs to the cytochrome f family.</text>
</comment>
<keyword evidence="5 17" id="KW-0813">Transport</keyword>
<dbReference type="GO" id="GO:0020037">
    <property type="term" value="F:heme binding"/>
    <property type="evidence" value="ECO:0007669"/>
    <property type="project" value="InterPro"/>
</dbReference>
<keyword evidence="7 17" id="KW-0349">Heme</keyword>
<dbReference type="Pfam" id="PF16639">
    <property type="entry name" value="Apocytochr_F_N"/>
    <property type="match status" value="1"/>
</dbReference>
<dbReference type="SUPFAM" id="SSF49441">
    <property type="entry name" value="Cytochrome f, large domain"/>
    <property type="match status" value="1"/>
</dbReference>
<dbReference type="Proteomes" id="UP000186391">
    <property type="component" value="Unassembled WGS sequence"/>
</dbReference>
<comment type="function">
    <text evidence="1 17">Component of the cytochrome b6-f complex, which mediates electron transfer between photosystem II (PSII) and photosystem I (PSI), cyclic electron flow around PSI, and state transitions.</text>
</comment>
<dbReference type="GO" id="GO:0005506">
    <property type="term" value="F:iron ion binding"/>
    <property type="evidence" value="ECO:0007669"/>
    <property type="project" value="InterPro"/>
</dbReference>
<dbReference type="Gene3D" id="2.60.40.830">
    <property type="entry name" value="Cytochrome f large domain"/>
    <property type="match status" value="1"/>
</dbReference>
<keyword evidence="6 17" id="KW-0602">Photosynthesis</keyword>
<dbReference type="PANTHER" id="PTHR33288">
    <property type="match status" value="1"/>
</dbReference>
<dbReference type="PROSITE" id="PS51010">
    <property type="entry name" value="CYTF"/>
    <property type="match status" value="1"/>
</dbReference>
<dbReference type="FunFam" id="2.60.40.830:FF:000001">
    <property type="entry name" value="Cytochrome f"/>
    <property type="match status" value="1"/>
</dbReference>
<feature type="binding site" description="axial binding residue" evidence="17 18">
    <location>
        <position position="70"/>
    </location>
    <ligand>
        <name>heme</name>
        <dbReference type="ChEBI" id="CHEBI:30413"/>
    </ligand>
    <ligandPart>
        <name>Fe</name>
        <dbReference type="ChEBI" id="CHEBI:18248"/>
    </ligandPart>
</feature>
<dbReference type="InterPro" id="IPR011054">
    <property type="entry name" value="Rudment_hybrid_motif"/>
</dbReference>
<feature type="binding site" description="covalent" evidence="17 18">
    <location>
        <position position="66"/>
    </location>
    <ligand>
        <name>heme</name>
        <dbReference type="ChEBI" id="CHEBI:30413"/>
    </ligand>
</feature>
<dbReference type="NCBIfam" id="NF002736">
    <property type="entry name" value="PRK02693.1"/>
    <property type="match status" value="1"/>
</dbReference>
<comment type="cofactor">
    <cofactor evidence="17 18">
        <name>heme</name>
        <dbReference type="ChEBI" id="CHEBI:30413"/>
    </cofactor>
    <text evidence="17 18">Binds 1 heme group covalently.</text>
</comment>
<accession>A0A1U7GWE3</accession>
<keyword evidence="15 17" id="KW-0472">Membrane</keyword>
<evidence type="ECO:0000256" key="12">
    <source>
        <dbReference type="ARBA" id="ARBA00022989"/>
    </source>
</evidence>
<dbReference type="InterPro" id="IPR036826">
    <property type="entry name" value="Cyt_f_lg_dom_sf"/>
</dbReference>
<dbReference type="GO" id="GO:0031676">
    <property type="term" value="C:plasma membrane-derived thylakoid membrane"/>
    <property type="evidence" value="ECO:0007669"/>
    <property type="project" value="UniProtKB-SubCell"/>
</dbReference>
<keyword evidence="10 17" id="KW-0732">Signal</keyword>
<name>A0A1U7GWE3_9CYAN</name>
<dbReference type="OrthoDB" id="581091at2"/>
<proteinExistence type="inferred from homology"/>
<dbReference type="Pfam" id="PF01333">
    <property type="entry name" value="Apocytochr_F_C"/>
    <property type="match status" value="1"/>
</dbReference>
<evidence type="ECO:0000256" key="8">
    <source>
        <dbReference type="ARBA" id="ARBA00022692"/>
    </source>
</evidence>
<comment type="caution">
    <text evidence="20">The sequence shown here is derived from an EMBL/GenBank/DDBJ whole genome shotgun (WGS) entry which is preliminary data.</text>
</comment>
<comment type="subunit">
    <text evidence="16 17">The 4 large subunits of the cytochrome b6-f complex are cytochrome b6, subunit IV (17 kDa polypeptide, PetD), cytochrome f and the Rieske protein, while the 4 small subunits are PetG, PetL, PetM and PetN. The complex functions as a dimer.</text>
</comment>
<keyword evidence="14 17" id="KW-0793">Thylakoid</keyword>
<dbReference type="PANTHER" id="PTHR33288:SF10">
    <property type="entry name" value="CYTOCHROME F"/>
    <property type="match status" value="1"/>
</dbReference>
<sequence length="333" mass="36268">MRKALTPARLTRSARVITKTLLIAIATLTFFFTSDLALPQSAAAYPFWAQQTYPETPREPTGRIVCANCHLAAKPAEVEVPQSVLPDTVFKAVVKIPYDTSVQQVGADGSKVGLNVGAVLMLPEGFKIAPEDRIPEELKQEVGDVYFQPYKEGQDNVLLVGPIPGEQYQEIVFPVLSPDPASDKNIHFGKYAVHLGANRGRGQLYPTGEKSNNTVYTASATGTITKITKEEDEYGSVKYQVSIQTDSGETVVDTIPAGPELIVSEGQAVKNGDALTNNPNVGGFGQDDTEIVLQDPNRVKWMIAFVCLVMLAQIMLILKKKQVEKVQAAEMNF</sequence>
<dbReference type="Gene3D" id="1.20.5.700">
    <property type="entry name" value="Single helix bin"/>
    <property type="match status" value="1"/>
</dbReference>
<keyword evidence="11 17" id="KW-0249">Electron transport</keyword>